<accession>K1X517</accession>
<proteinExistence type="predicted"/>
<sequence length="134" mass="15485">MDFAQLTLPYDSFGGLSPFKRAQDRIAKQANKSRRSVDFDVNDKVWLDMRSFFTSRLSKKLDNLTNGPFEVTDNVYSSFKLKLSESIKVHLVFYPGRLRKALNDPTPEQIILKLDPINITSELKYEIKNILAVR</sequence>
<dbReference type="KEGG" id="mbe:MBM_02094"/>
<dbReference type="InParanoid" id="K1X517"/>
<dbReference type="OrthoDB" id="4364638at2759"/>
<dbReference type="HOGENOM" id="CLU_1896676_0_0_1"/>
<name>K1X517_MARBU</name>
<reference evidence="1 2" key="1">
    <citation type="journal article" date="2012" name="BMC Genomics">
        <title>Sequencing the genome of Marssonina brunnea reveals fungus-poplar co-evolution.</title>
        <authorList>
            <person name="Zhu S."/>
            <person name="Cao Y.-Z."/>
            <person name="Jiang C."/>
            <person name="Tan B.-Y."/>
            <person name="Wang Z."/>
            <person name="Feng S."/>
            <person name="Zhang L."/>
            <person name="Su X.-H."/>
            <person name="Brejova B."/>
            <person name="Vinar T."/>
            <person name="Xu M."/>
            <person name="Wang M.-X."/>
            <person name="Zhang S.-G."/>
            <person name="Huang M.-R."/>
            <person name="Wu R."/>
            <person name="Zhou Y."/>
        </authorList>
    </citation>
    <scope>NUCLEOTIDE SEQUENCE [LARGE SCALE GENOMIC DNA]</scope>
    <source>
        <strain evidence="1 2">MB_m1</strain>
    </source>
</reference>
<organism evidence="1 2">
    <name type="scientific">Marssonina brunnea f. sp. multigermtubi (strain MB_m1)</name>
    <name type="common">Marssonina leaf spot fungus</name>
    <dbReference type="NCBI Taxonomy" id="1072389"/>
    <lineage>
        <taxon>Eukaryota</taxon>
        <taxon>Fungi</taxon>
        <taxon>Dikarya</taxon>
        <taxon>Ascomycota</taxon>
        <taxon>Pezizomycotina</taxon>
        <taxon>Leotiomycetes</taxon>
        <taxon>Helotiales</taxon>
        <taxon>Drepanopezizaceae</taxon>
        <taxon>Drepanopeziza</taxon>
    </lineage>
</organism>
<dbReference type="eggNOG" id="ENOG502S9BG">
    <property type="taxonomic scope" value="Eukaryota"/>
</dbReference>
<evidence type="ECO:0000313" key="2">
    <source>
        <dbReference type="Proteomes" id="UP000006753"/>
    </source>
</evidence>
<dbReference type="Proteomes" id="UP000006753">
    <property type="component" value="Unassembled WGS sequence"/>
</dbReference>
<evidence type="ECO:0000313" key="1">
    <source>
        <dbReference type="EMBL" id="EKD20142.1"/>
    </source>
</evidence>
<dbReference type="AlphaFoldDB" id="K1X517"/>
<keyword evidence="2" id="KW-1185">Reference proteome</keyword>
<gene>
    <name evidence="1" type="ORF">MBM_02094</name>
</gene>
<dbReference type="EMBL" id="JH921430">
    <property type="protein sequence ID" value="EKD20142.1"/>
    <property type="molecule type" value="Genomic_DNA"/>
</dbReference>
<dbReference type="OMA" id="QSEGPFE"/>
<protein>
    <submittedName>
        <fullName evidence="1">Uncharacterized protein</fullName>
    </submittedName>
</protein>